<dbReference type="OrthoDB" id="1727044at2"/>
<evidence type="ECO:0000256" key="1">
    <source>
        <dbReference type="SAM" id="Coils"/>
    </source>
</evidence>
<proteinExistence type="predicted"/>
<keyword evidence="2" id="KW-0472">Membrane</keyword>
<organism evidence="3 4">
    <name type="scientific">Tepidanaerobacter acetatoxydans (strain DSM 21804 / JCM 16047 / Re1)</name>
    <dbReference type="NCBI Taxonomy" id="1209989"/>
    <lineage>
        <taxon>Bacteria</taxon>
        <taxon>Bacillati</taxon>
        <taxon>Bacillota</taxon>
        <taxon>Clostridia</taxon>
        <taxon>Thermosediminibacterales</taxon>
        <taxon>Tepidanaerobacteraceae</taxon>
        <taxon>Tepidanaerobacter</taxon>
    </lineage>
</organism>
<dbReference type="HOGENOM" id="CLU_2014161_0_0_9"/>
<evidence type="ECO:0000313" key="3">
    <source>
        <dbReference type="EMBL" id="CCP24784.1"/>
    </source>
</evidence>
<dbReference type="PATRIC" id="fig|1209989.3.peg.114"/>
<gene>
    <name evidence="3" type="ordered locus">TEPIRE1_0097</name>
</gene>
<accession>F4LS43</accession>
<dbReference type="EMBL" id="HF563609">
    <property type="protein sequence ID" value="CCP24784.1"/>
    <property type="molecule type" value="Genomic_DNA"/>
</dbReference>
<sequence>MKGLKIAGPKQGGKSTTMSMFKRIFWGLGAATLTYVVVPKMRKMAKPVVNKGMDNIKNMAEKGKQTIENYKSRCENELNDMTIDTSLGQVKIHNDIISNKINTLQEMVNKLQNEINQLKNGNI</sequence>
<accession>L0RX58</accession>
<dbReference type="AlphaFoldDB" id="F4LS43"/>
<evidence type="ECO:0000256" key="2">
    <source>
        <dbReference type="SAM" id="Phobius"/>
    </source>
</evidence>
<reference evidence="4" key="1">
    <citation type="journal article" date="2013" name="Genome Announc.">
        <title>First genome sequence of a syntrophic acetate-oxidizing bacterium, Tepidanaerobacter acetatoxydans strain Re1.</title>
        <authorList>
            <person name="Manzoor S."/>
            <person name="Bongcam-Rudloff E."/>
            <person name="Schnurer A."/>
            <person name="Muller B."/>
        </authorList>
    </citation>
    <scope>NUCLEOTIDE SEQUENCE [LARGE SCALE GENOMIC DNA]</scope>
    <source>
        <strain evidence="4">Re1</strain>
    </source>
</reference>
<feature type="transmembrane region" description="Helical" evidence="2">
    <location>
        <begin position="20"/>
        <end position="38"/>
    </location>
</feature>
<keyword evidence="2" id="KW-1133">Transmembrane helix</keyword>
<feature type="coiled-coil region" evidence="1">
    <location>
        <begin position="53"/>
        <end position="121"/>
    </location>
</feature>
<keyword evidence="4" id="KW-1185">Reference proteome</keyword>
<dbReference type="Proteomes" id="UP000010802">
    <property type="component" value="Chromosome"/>
</dbReference>
<dbReference type="KEGG" id="tep:TepRe1_0094"/>
<evidence type="ECO:0000313" key="4">
    <source>
        <dbReference type="Proteomes" id="UP000010802"/>
    </source>
</evidence>
<keyword evidence="2" id="KW-0812">Transmembrane</keyword>
<keyword evidence="1" id="KW-0175">Coiled coil</keyword>
<dbReference type="KEGG" id="tae:TepiRe1_0097"/>
<name>F4LS43_TEPAE</name>
<dbReference type="RefSeq" id="WP_013777230.1">
    <property type="nucleotide sequence ID" value="NC_015519.1"/>
</dbReference>
<protein>
    <submittedName>
        <fullName evidence="3">Uncharacterized protein</fullName>
    </submittedName>
</protein>
<dbReference type="eggNOG" id="ENOG502ZIYE">
    <property type="taxonomic scope" value="Bacteria"/>
</dbReference>